<evidence type="ECO:0000313" key="3">
    <source>
        <dbReference type="Proteomes" id="UP000463961"/>
    </source>
</evidence>
<feature type="domain" description="YchJ-like middle NTF2-like" evidence="1">
    <location>
        <begin position="28"/>
        <end position="122"/>
    </location>
</feature>
<dbReference type="Gene3D" id="3.10.450.50">
    <property type="match status" value="1"/>
</dbReference>
<dbReference type="PANTHER" id="PTHR33747:SF1">
    <property type="entry name" value="ADENYLATE CYCLASE-ASSOCIATED CAP C-TERMINAL DOMAIN-CONTAINING PROTEIN"/>
    <property type="match status" value="1"/>
</dbReference>
<evidence type="ECO:0000259" key="1">
    <source>
        <dbReference type="Pfam" id="PF17775"/>
    </source>
</evidence>
<protein>
    <submittedName>
        <fullName evidence="2">UPF0225 protein</fullName>
    </submittedName>
</protein>
<reference evidence="3" key="1">
    <citation type="submission" date="2020-01" db="EMBL/GenBank/DDBJ databases">
        <title>Phosphoaccumulans saitamaens gen. nov., sp. nov., a polyphosphate accumulating bacterium isolated from surface river water.</title>
        <authorList>
            <person name="Watanabe K."/>
            <person name="Suda W."/>
        </authorList>
    </citation>
    <scope>NUCLEOTIDE SEQUENCE [LARGE SCALE GENOMIC DNA]</scope>
    <source>
        <strain evidence="3">ICHIAU1</strain>
    </source>
</reference>
<dbReference type="Proteomes" id="UP000463961">
    <property type="component" value="Chromosome"/>
</dbReference>
<proteinExistence type="predicted"/>
<dbReference type="InterPro" id="IPR032710">
    <property type="entry name" value="NTF2-like_dom_sf"/>
</dbReference>
<dbReference type="EMBL" id="AP022345">
    <property type="protein sequence ID" value="BBU68853.1"/>
    <property type="molecule type" value="Genomic_DNA"/>
</dbReference>
<dbReference type="RefSeq" id="WP_162050399.1">
    <property type="nucleotide sequence ID" value="NZ_AP022345.1"/>
</dbReference>
<name>A0A7R6TP88_9RHOO</name>
<accession>A0A7R6TP88</accession>
<dbReference type="AlphaFoldDB" id="A0A7R6TP88"/>
<sequence length="126" mass="14307">MDPCLCGSGKSAESCCRPCHEGKAPAATAEALMRSRYVAYALGLEPYLLTTWHATTRPTSLALDKEPNLRWLGLSIKRHELNGENRAIVEFIARYKIDGRAYRLHENSRFVREDGCWFYVDGDIKE</sequence>
<dbReference type="Pfam" id="PF17775">
    <property type="entry name" value="YchJ_M-like"/>
    <property type="match status" value="1"/>
</dbReference>
<dbReference type="PANTHER" id="PTHR33747">
    <property type="entry name" value="UPF0225 PROTEIN SCO1677"/>
    <property type="match status" value="1"/>
</dbReference>
<evidence type="ECO:0000313" key="2">
    <source>
        <dbReference type="EMBL" id="BBU68853.1"/>
    </source>
</evidence>
<gene>
    <name evidence="2" type="ORF">ICHIAU1_11360</name>
</gene>
<dbReference type="OrthoDB" id="21421at2"/>
<organism evidence="2 3">
    <name type="scientific">Fluviibacter phosphoraccumulans</name>
    <dbReference type="NCBI Taxonomy" id="1751046"/>
    <lineage>
        <taxon>Bacteria</taxon>
        <taxon>Pseudomonadati</taxon>
        <taxon>Pseudomonadota</taxon>
        <taxon>Betaproteobacteria</taxon>
        <taxon>Rhodocyclales</taxon>
        <taxon>Fluviibacteraceae</taxon>
        <taxon>Fluviibacter</taxon>
    </lineage>
</organism>
<keyword evidence="3" id="KW-1185">Reference proteome</keyword>
<dbReference type="SUPFAM" id="SSF54427">
    <property type="entry name" value="NTF2-like"/>
    <property type="match status" value="1"/>
</dbReference>
<dbReference type="InterPro" id="IPR048469">
    <property type="entry name" value="YchJ-like_M"/>
</dbReference>